<dbReference type="Pfam" id="PF03364">
    <property type="entry name" value="Polyketide_cyc"/>
    <property type="match status" value="1"/>
</dbReference>
<feature type="domain" description="Coenzyme Q-binding protein COQ10 START" evidence="2">
    <location>
        <begin position="60"/>
        <end position="136"/>
    </location>
</feature>
<dbReference type="RefSeq" id="WP_184721938.1">
    <property type="nucleotide sequence ID" value="NZ_JACHIW010000001.1"/>
</dbReference>
<evidence type="ECO:0000313" key="4">
    <source>
        <dbReference type="Proteomes" id="UP000584374"/>
    </source>
</evidence>
<evidence type="ECO:0000259" key="2">
    <source>
        <dbReference type="Pfam" id="PF03364"/>
    </source>
</evidence>
<sequence length="156" mass="17441">MRHVELQIIFEREQLSDVFDAILRREPPNPDGGSSWEWSSAASPPPPQITSGVRPRWLEFRTGTLRWNEEISSVRPESRIRFTLTDGDFAEFSGAWTLSQVGDDVSVAFEADFDFGLPSMAGILDPIAETAIKETISRAVAGMLPRVRVVHEPQMA</sequence>
<evidence type="ECO:0000256" key="1">
    <source>
        <dbReference type="SAM" id="MobiDB-lite"/>
    </source>
</evidence>
<feature type="region of interest" description="Disordered" evidence="1">
    <location>
        <begin position="23"/>
        <end position="53"/>
    </location>
</feature>
<keyword evidence="4" id="KW-1185">Reference proteome</keyword>
<dbReference type="InterPro" id="IPR023393">
    <property type="entry name" value="START-like_dom_sf"/>
</dbReference>
<organism evidence="3 4">
    <name type="scientific">Saccharopolyspora phatthalungensis</name>
    <dbReference type="NCBI Taxonomy" id="664693"/>
    <lineage>
        <taxon>Bacteria</taxon>
        <taxon>Bacillati</taxon>
        <taxon>Actinomycetota</taxon>
        <taxon>Actinomycetes</taxon>
        <taxon>Pseudonocardiales</taxon>
        <taxon>Pseudonocardiaceae</taxon>
        <taxon>Saccharopolyspora</taxon>
    </lineage>
</organism>
<gene>
    <name evidence="3" type="ORF">BJ970_000037</name>
</gene>
<dbReference type="SUPFAM" id="SSF55961">
    <property type="entry name" value="Bet v1-like"/>
    <property type="match status" value="1"/>
</dbReference>
<comment type="caution">
    <text evidence="3">The sequence shown here is derived from an EMBL/GenBank/DDBJ whole genome shotgun (WGS) entry which is preliminary data.</text>
</comment>
<proteinExistence type="predicted"/>
<accession>A0A840Q6Q2</accession>
<dbReference type="Gene3D" id="3.30.530.20">
    <property type="match status" value="1"/>
</dbReference>
<name>A0A840Q6Q2_9PSEU</name>
<protein>
    <recommendedName>
        <fullName evidence="2">Coenzyme Q-binding protein COQ10 START domain-containing protein</fullName>
    </recommendedName>
</protein>
<dbReference type="AlphaFoldDB" id="A0A840Q6Q2"/>
<dbReference type="EMBL" id="JACHIW010000001">
    <property type="protein sequence ID" value="MBB5152503.1"/>
    <property type="molecule type" value="Genomic_DNA"/>
</dbReference>
<dbReference type="Proteomes" id="UP000584374">
    <property type="component" value="Unassembled WGS sequence"/>
</dbReference>
<reference evidence="3 4" key="1">
    <citation type="submission" date="2020-08" db="EMBL/GenBank/DDBJ databases">
        <title>Sequencing the genomes of 1000 actinobacteria strains.</title>
        <authorList>
            <person name="Klenk H.-P."/>
        </authorList>
    </citation>
    <scope>NUCLEOTIDE SEQUENCE [LARGE SCALE GENOMIC DNA]</scope>
    <source>
        <strain evidence="3 4">DSM 45584</strain>
    </source>
</reference>
<dbReference type="InterPro" id="IPR005031">
    <property type="entry name" value="COQ10_START"/>
</dbReference>
<evidence type="ECO:0000313" key="3">
    <source>
        <dbReference type="EMBL" id="MBB5152503.1"/>
    </source>
</evidence>